<evidence type="ECO:0000313" key="4">
    <source>
        <dbReference type="Proteomes" id="UP000321353"/>
    </source>
</evidence>
<name>A0A5B9ME36_9BACT</name>
<dbReference type="RefSeq" id="WP_147868273.1">
    <property type="nucleotide sequence ID" value="NZ_CP036264.1"/>
</dbReference>
<dbReference type="Proteomes" id="UP000321353">
    <property type="component" value="Chromosome"/>
</dbReference>
<organism evidence="3 4">
    <name type="scientific">Stieleria maiorica</name>
    <dbReference type="NCBI Taxonomy" id="2795974"/>
    <lineage>
        <taxon>Bacteria</taxon>
        <taxon>Pseudomonadati</taxon>
        <taxon>Planctomycetota</taxon>
        <taxon>Planctomycetia</taxon>
        <taxon>Pirellulales</taxon>
        <taxon>Pirellulaceae</taxon>
        <taxon>Stieleria</taxon>
    </lineage>
</organism>
<dbReference type="AlphaFoldDB" id="A0A5B9ME36"/>
<sequence length="288" mass="31384">MSATIPSAPQQSTLSTPDGRGLHLRRWGDTTNEKALVVVHGLGEHSGWYGELGDAMASSAVTTYAYDQHGHGKSPGVRGHAPSLDRFIDDLQCVCESVAERQPNAEIILLGHSMGGHIALRYLLDSDRPPVDRAIVTNPMILPKNPPTKAQSFAAWLTAKVIPRVRLSADIDPSQLTQDTEMLARLAADPLLHEKLSIGIGGELMSSGHEILEQADQLRTPLLFLIGEDDEICDAETSKEFCTRSGECCTTKRFHGLRHSLLLETRRDEVLDTITAWLSGTHQAQNAG</sequence>
<evidence type="ECO:0000256" key="1">
    <source>
        <dbReference type="SAM" id="MobiDB-lite"/>
    </source>
</evidence>
<dbReference type="EC" id="3.1.1.-" evidence="3"/>
<dbReference type="EMBL" id="CP036264">
    <property type="protein sequence ID" value="QEF98779.1"/>
    <property type="molecule type" value="Genomic_DNA"/>
</dbReference>
<evidence type="ECO:0000259" key="2">
    <source>
        <dbReference type="Pfam" id="PF12146"/>
    </source>
</evidence>
<dbReference type="SUPFAM" id="SSF53474">
    <property type="entry name" value="alpha/beta-Hydrolases"/>
    <property type="match status" value="1"/>
</dbReference>
<accession>A0A5B9ME36</accession>
<dbReference type="InterPro" id="IPR051044">
    <property type="entry name" value="MAG_DAG_Lipase"/>
</dbReference>
<dbReference type="InterPro" id="IPR022742">
    <property type="entry name" value="Hydrolase_4"/>
</dbReference>
<feature type="region of interest" description="Disordered" evidence="1">
    <location>
        <begin position="1"/>
        <end position="26"/>
    </location>
</feature>
<reference evidence="3 4" key="1">
    <citation type="submission" date="2019-02" db="EMBL/GenBank/DDBJ databases">
        <title>Planctomycetal bacteria perform biofilm scaping via a novel small molecule.</title>
        <authorList>
            <person name="Jeske O."/>
            <person name="Boedeker C."/>
            <person name="Wiegand S."/>
            <person name="Breitling P."/>
            <person name="Kallscheuer N."/>
            <person name="Jogler M."/>
            <person name="Rohde M."/>
            <person name="Petersen J."/>
            <person name="Medema M.H."/>
            <person name="Surup F."/>
            <person name="Jogler C."/>
        </authorList>
    </citation>
    <scope>NUCLEOTIDE SEQUENCE [LARGE SCALE GENOMIC DNA]</scope>
    <source>
        <strain evidence="3 4">Mal15</strain>
    </source>
</reference>
<evidence type="ECO:0000313" key="3">
    <source>
        <dbReference type="EMBL" id="QEF98779.1"/>
    </source>
</evidence>
<feature type="compositionally biased region" description="Polar residues" evidence="1">
    <location>
        <begin position="1"/>
        <end position="16"/>
    </location>
</feature>
<dbReference type="Gene3D" id="3.40.50.1820">
    <property type="entry name" value="alpha/beta hydrolase"/>
    <property type="match status" value="1"/>
</dbReference>
<dbReference type="KEGG" id="smam:Mal15_28350"/>
<proteinExistence type="predicted"/>
<dbReference type="GO" id="GO:0016787">
    <property type="term" value="F:hydrolase activity"/>
    <property type="evidence" value="ECO:0007669"/>
    <property type="project" value="UniProtKB-KW"/>
</dbReference>
<dbReference type="Pfam" id="PF12146">
    <property type="entry name" value="Hydrolase_4"/>
    <property type="match status" value="1"/>
</dbReference>
<protein>
    <submittedName>
        <fullName evidence="3">Phospholipase YtpA</fullName>
        <ecNumber evidence="3">3.1.1.-</ecNumber>
    </submittedName>
</protein>
<keyword evidence="4" id="KW-1185">Reference proteome</keyword>
<gene>
    <name evidence="3" type="primary">ytpA_2</name>
    <name evidence="3" type="ORF">Mal15_28350</name>
</gene>
<dbReference type="InterPro" id="IPR029058">
    <property type="entry name" value="AB_hydrolase_fold"/>
</dbReference>
<keyword evidence="3" id="KW-0378">Hydrolase</keyword>
<dbReference type="PANTHER" id="PTHR11614">
    <property type="entry name" value="PHOSPHOLIPASE-RELATED"/>
    <property type="match status" value="1"/>
</dbReference>
<feature type="domain" description="Serine aminopeptidase S33" evidence="2">
    <location>
        <begin position="33"/>
        <end position="265"/>
    </location>
</feature>